<dbReference type="Proteomes" id="UP001152607">
    <property type="component" value="Unassembled WGS sequence"/>
</dbReference>
<dbReference type="AlphaFoldDB" id="A0A9W4UFL6"/>
<comment type="caution">
    <text evidence="2">The sequence shown here is derived from an EMBL/GenBank/DDBJ whole genome shotgun (WGS) entry which is preliminary data.</text>
</comment>
<organism evidence="2 3">
    <name type="scientific">Periconia digitata</name>
    <dbReference type="NCBI Taxonomy" id="1303443"/>
    <lineage>
        <taxon>Eukaryota</taxon>
        <taxon>Fungi</taxon>
        <taxon>Dikarya</taxon>
        <taxon>Ascomycota</taxon>
        <taxon>Pezizomycotina</taxon>
        <taxon>Dothideomycetes</taxon>
        <taxon>Pleosporomycetidae</taxon>
        <taxon>Pleosporales</taxon>
        <taxon>Massarineae</taxon>
        <taxon>Periconiaceae</taxon>
        <taxon>Periconia</taxon>
    </lineage>
</organism>
<name>A0A9W4UFL6_9PLEO</name>
<sequence length="65" mass="6934">MPSLSPDGMEFEMERRADNSFVRRVTTASCSFSSSRWSSAAVSDRGSRIDVAEGPTSGTESAMPG</sequence>
<feature type="region of interest" description="Disordered" evidence="1">
    <location>
        <begin position="43"/>
        <end position="65"/>
    </location>
</feature>
<dbReference type="EMBL" id="CAOQHR010000005">
    <property type="protein sequence ID" value="CAI6334824.1"/>
    <property type="molecule type" value="Genomic_DNA"/>
</dbReference>
<evidence type="ECO:0000313" key="3">
    <source>
        <dbReference type="Proteomes" id="UP001152607"/>
    </source>
</evidence>
<protein>
    <submittedName>
        <fullName evidence="2">Uncharacterized protein</fullName>
    </submittedName>
</protein>
<gene>
    <name evidence="2" type="ORF">PDIGIT_LOCUS7893</name>
</gene>
<accession>A0A9W4UFL6</accession>
<keyword evidence="3" id="KW-1185">Reference proteome</keyword>
<feature type="compositionally biased region" description="Polar residues" evidence="1">
    <location>
        <begin position="56"/>
        <end position="65"/>
    </location>
</feature>
<reference evidence="2" key="1">
    <citation type="submission" date="2023-01" db="EMBL/GenBank/DDBJ databases">
        <authorList>
            <person name="Van Ghelder C."/>
            <person name="Rancurel C."/>
        </authorList>
    </citation>
    <scope>NUCLEOTIDE SEQUENCE</scope>
    <source>
        <strain evidence="2">CNCM I-4278</strain>
    </source>
</reference>
<evidence type="ECO:0000313" key="2">
    <source>
        <dbReference type="EMBL" id="CAI6334824.1"/>
    </source>
</evidence>
<evidence type="ECO:0000256" key="1">
    <source>
        <dbReference type="SAM" id="MobiDB-lite"/>
    </source>
</evidence>
<proteinExistence type="predicted"/>